<accession>A0A4P8PKQ2</accession>
<sequence>MQLYAIYDNKADDLVGGQHSIMCVKAEAVAIRAFGDIAMMQDSQIGKHIQDYDLVWLGTLENNSIIACWDIILTGERWLASQQNNRDQQNLQLGE</sequence>
<proteinExistence type="predicted"/>
<dbReference type="Proteomes" id="UP000324642">
    <property type="component" value="Segment"/>
</dbReference>
<organism evidence="1">
    <name type="scientific">Blackfly microvirus SF02</name>
    <dbReference type="NCBI Taxonomy" id="2576452"/>
    <lineage>
        <taxon>Viruses</taxon>
        <taxon>Monodnaviria</taxon>
        <taxon>Sangervirae</taxon>
        <taxon>Phixviricota</taxon>
        <taxon>Malgrandaviricetes</taxon>
        <taxon>Petitvirales</taxon>
        <taxon>Microviridae</taxon>
        <taxon>Microvirus</taxon>
    </lineage>
</organism>
<reference evidence="1" key="1">
    <citation type="submission" date="2018-12" db="EMBL/GenBank/DDBJ databases">
        <title>Singled stranded DNA viruses identified in blackflies (Austrosimulium ungulatum) sampled in New Zealand.</title>
        <authorList>
            <person name="Kraberger S."/>
            <person name="Fontenele R.S."/>
            <person name="Schmidlin K."/>
            <person name="Walters M."/>
            <person name="Varsani A."/>
        </authorList>
    </citation>
    <scope>NUCLEOTIDE SEQUENCE [LARGE SCALE GENOMIC DNA]</scope>
    <source>
        <strain evidence="1">192</strain>
    </source>
</reference>
<protein>
    <submittedName>
        <fullName evidence="1">Nonstructural protein</fullName>
    </submittedName>
</protein>
<dbReference type="InterPro" id="IPR046781">
    <property type="entry name" value="Phage_ORF5"/>
</dbReference>
<dbReference type="Pfam" id="PF20577">
    <property type="entry name" value="Phage_ORF5"/>
    <property type="match status" value="1"/>
</dbReference>
<dbReference type="EMBL" id="MK249229">
    <property type="protein sequence ID" value="QCQ85121.1"/>
    <property type="molecule type" value="Genomic_DNA"/>
</dbReference>
<evidence type="ECO:0000313" key="1">
    <source>
        <dbReference type="EMBL" id="QCQ85121.1"/>
    </source>
</evidence>
<name>A0A4P8PKQ2_9VIRU</name>